<dbReference type="GO" id="GO:0006629">
    <property type="term" value="P:lipid metabolic process"/>
    <property type="evidence" value="ECO:0007669"/>
    <property type="project" value="UniProtKB-ARBA"/>
</dbReference>
<dbReference type="GO" id="GO:0016705">
    <property type="term" value="F:oxidoreductase activity, acting on paired donors, with incorporation or reduction of molecular oxygen"/>
    <property type="evidence" value="ECO:0007669"/>
    <property type="project" value="InterPro"/>
</dbReference>
<dbReference type="InterPro" id="IPR036396">
    <property type="entry name" value="Cyt_P450_sf"/>
</dbReference>
<organism evidence="8">
    <name type="scientific">Salvia miltiorrhiza</name>
    <name type="common">Chinese sage</name>
    <dbReference type="NCBI Taxonomy" id="226208"/>
    <lineage>
        <taxon>Eukaryota</taxon>
        <taxon>Viridiplantae</taxon>
        <taxon>Streptophyta</taxon>
        <taxon>Embryophyta</taxon>
        <taxon>Tracheophyta</taxon>
        <taxon>Spermatophyta</taxon>
        <taxon>Magnoliopsida</taxon>
        <taxon>eudicotyledons</taxon>
        <taxon>Gunneridae</taxon>
        <taxon>Pentapetalae</taxon>
        <taxon>asterids</taxon>
        <taxon>lamiids</taxon>
        <taxon>Lamiales</taxon>
        <taxon>Lamiaceae</taxon>
        <taxon>Nepetoideae</taxon>
        <taxon>Mentheae</taxon>
        <taxon>Salviinae</taxon>
        <taxon>Salvia</taxon>
        <taxon>Salvia incertae sedis</taxon>
    </lineage>
</organism>
<keyword evidence="6 7" id="KW-0349">Heme</keyword>
<dbReference type="InterPro" id="IPR001128">
    <property type="entry name" value="Cyt_P450"/>
</dbReference>
<comment type="similarity">
    <text evidence="2 7">Belongs to the cytochrome P450 family.</text>
</comment>
<evidence type="ECO:0000256" key="5">
    <source>
        <dbReference type="ARBA" id="ARBA00023004"/>
    </source>
</evidence>
<keyword evidence="5 6" id="KW-0408">Iron</keyword>
<dbReference type="Pfam" id="PF00067">
    <property type="entry name" value="p450"/>
    <property type="match status" value="1"/>
</dbReference>
<accession>A0A0B4VRL5</accession>
<keyword evidence="4 7" id="KW-0560">Oxidoreductase</keyword>
<dbReference type="PANTHER" id="PTHR24296">
    <property type="entry name" value="CYTOCHROME P450"/>
    <property type="match status" value="1"/>
</dbReference>
<dbReference type="GO" id="GO:0005506">
    <property type="term" value="F:iron ion binding"/>
    <property type="evidence" value="ECO:0007669"/>
    <property type="project" value="InterPro"/>
</dbReference>
<dbReference type="EMBL" id="KP337730">
    <property type="protein sequence ID" value="AJD25224.1"/>
    <property type="molecule type" value="mRNA"/>
</dbReference>
<evidence type="ECO:0000256" key="3">
    <source>
        <dbReference type="ARBA" id="ARBA00022723"/>
    </source>
</evidence>
<sequence>MGAENMYLEIFLIIVSLCLWRIHRSILNWPLVGMLPSLLLNVGRIHEICTQVLQNCRRGTFHFRGPWFANMDILLTAHPANVHYIMTSNFHNFPKGARFREMFDVLGDGIFTADSDSWRDQRRAAMALIAGPTFLRFLARVTHQKAEAALLPLLDAAAAVDNRVIDLQDLFQRFTFDTSCVLITGYDPGCLSPDLPHVPFAEAMDAAEESIFMRHVLPERVWKLQRWIGVGSERKLMRARKILDGVIGNLIASKRNNEGDDLLSSYMNMNQDSRFLRDTVLNLMIAGRDTTSSALTWLMWLVSTHPEVEERMRDEVRSAGGGGRRVFGVDEVKKMVYIHGAVLEALRLYPPVPFQHKEALESDILPSGHTVGPDVKVMFSLYAMGRMESIWGEDCLEFRPERWISGAGASIRHTPAYKFLAFNAGPRSCLGKEVALAQIKAVAATLIYNYRFRVAEGHRVEHNCSVILYMRHGLKVKVASRLSRR</sequence>
<evidence type="ECO:0000256" key="2">
    <source>
        <dbReference type="ARBA" id="ARBA00010617"/>
    </source>
</evidence>
<reference evidence="8" key="1">
    <citation type="journal article" date="2014" name="PLoS ONE">
        <title>Computational identification and systematic classification of novel Cytochrome P450 genes in Salvia miltiorrhiza.</title>
        <authorList>
            <person name="Chen H."/>
            <person name="Wu B."/>
            <person name="Nelson D.R."/>
            <person name="Wu K."/>
            <person name="Liu C."/>
        </authorList>
    </citation>
    <scope>NUCLEOTIDE SEQUENCE</scope>
</reference>
<dbReference type="CDD" id="cd11064">
    <property type="entry name" value="CYP86A"/>
    <property type="match status" value="1"/>
</dbReference>
<evidence type="ECO:0000313" key="8">
    <source>
        <dbReference type="EMBL" id="AJD25224.1"/>
    </source>
</evidence>
<proteinExistence type="evidence at transcript level"/>
<dbReference type="PROSITE" id="PS00086">
    <property type="entry name" value="CYTOCHROME_P450"/>
    <property type="match status" value="1"/>
</dbReference>
<evidence type="ECO:0000256" key="7">
    <source>
        <dbReference type="RuleBase" id="RU000461"/>
    </source>
</evidence>
<comment type="cofactor">
    <cofactor evidence="1 6">
        <name>heme</name>
        <dbReference type="ChEBI" id="CHEBI:30413"/>
    </cofactor>
</comment>
<dbReference type="InterPro" id="IPR017972">
    <property type="entry name" value="Cyt_P450_CS"/>
</dbReference>
<dbReference type="PRINTS" id="PR00385">
    <property type="entry name" value="P450"/>
</dbReference>
<dbReference type="AlphaFoldDB" id="A0A0B4VRL5"/>
<dbReference type="GO" id="GO:0020037">
    <property type="term" value="F:heme binding"/>
    <property type="evidence" value="ECO:0007669"/>
    <property type="project" value="InterPro"/>
</dbReference>
<evidence type="ECO:0000256" key="1">
    <source>
        <dbReference type="ARBA" id="ARBA00001971"/>
    </source>
</evidence>
<evidence type="ECO:0000256" key="6">
    <source>
        <dbReference type="PIRSR" id="PIRSR602403-1"/>
    </source>
</evidence>
<dbReference type="InterPro" id="IPR002403">
    <property type="entry name" value="Cyt_P450_E_grp-IV"/>
</dbReference>
<protein>
    <submittedName>
        <fullName evidence="8">Cytochrome P450 CYP96A84</fullName>
    </submittedName>
</protein>
<dbReference type="PRINTS" id="PR00465">
    <property type="entry name" value="EP450IV"/>
</dbReference>
<keyword evidence="3 6" id="KW-0479">Metal-binding</keyword>
<dbReference type="GO" id="GO:0004497">
    <property type="term" value="F:monooxygenase activity"/>
    <property type="evidence" value="ECO:0007669"/>
    <property type="project" value="UniProtKB-KW"/>
</dbReference>
<feature type="binding site" description="axial binding residue" evidence="6">
    <location>
        <position position="429"/>
    </location>
    <ligand>
        <name>heme</name>
        <dbReference type="ChEBI" id="CHEBI:30413"/>
    </ligand>
    <ligandPart>
        <name>Fe</name>
        <dbReference type="ChEBI" id="CHEBI:18248"/>
    </ligandPart>
</feature>
<evidence type="ECO:0000256" key="4">
    <source>
        <dbReference type="ARBA" id="ARBA00023002"/>
    </source>
</evidence>
<dbReference type="SUPFAM" id="SSF48264">
    <property type="entry name" value="Cytochrome P450"/>
    <property type="match status" value="1"/>
</dbReference>
<name>A0A0B4VRL5_SALMI</name>
<keyword evidence="7" id="KW-0503">Monooxygenase</keyword>
<dbReference type="Gene3D" id="1.10.630.10">
    <property type="entry name" value="Cytochrome P450"/>
    <property type="match status" value="1"/>
</dbReference>